<dbReference type="Proteomes" id="UP001642409">
    <property type="component" value="Unassembled WGS sequence"/>
</dbReference>
<feature type="coiled-coil region" evidence="1">
    <location>
        <begin position="72"/>
        <end position="99"/>
    </location>
</feature>
<sequence length="127" mass="14960">MLRLPNVNELIIKQAEINIKEPNDSVQQLTLVKAKLIKFSVLNLKNLQQIDLKSIQKHHADFNTKQKIISYLQFQKNNKETVKNLKRRAENHKNGIEKQQIFLNKVKTYLQNNLYRIVQGSFALSYE</sequence>
<comment type="caution">
    <text evidence="2">The sequence shown here is derived from an EMBL/GenBank/DDBJ whole genome shotgun (WGS) entry which is preliminary data.</text>
</comment>
<dbReference type="EMBL" id="CAXDID020000050">
    <property type="protein sequence ID" value="CAL6005214.1"/>
    <property type="molecule type" value="Genomic_DNA"/>
</dbReference>
<evidence type="ECO:0000313" key="4">
    <source>
        <dbReference type="Proteomes" id="UP001642409"/>
    </source>
</evidence>
<evidence type="ECO:0000256" key="1">
    <source>
        <dbReference type="SAM" id="Coils"/>
    </source>
</evidence>
<reference evidence="2" key="1">
    <citation type="submission" date="2023-06" db="EMBL/GenBank/DDBJ databases">
        <authorList>
            <person name="Kurt Z."/>
        </authorList>
    </citation>
    <scope>NUCLEOTIDE SEQUENCE</scope>
</reference>
<organism evidence="2">
    <name type="scientific">Hexamita inflata</name>
    <dbReference type="NCBI Taxonomy" id="28002"/>
    <lineage>
        <taxon>Eukaryota</taxon>
        <taxon>Metamonada</taxon>
        <taxon>Diplomonadida</taxon>
        <taxon>Hexamitidae</taxon>
        <taxon>Hexamitinae</taxon>
        <taxon>Hexamita</taxon>
    </lineage>
</organism>
<name>A0AA86QQX8_9EUKA</name>
<keyword evidence="1" id="KW-0175">Coiled coil</keyword>
<accession>A0AA86QQX8</accession>
<reference evidence="3 4" key="2">
    <citation type="submission" date="2024-07" db="EMBL/GenBank/DDBJ databases">
        <authorList>
            <person name="Akdeniz Z."/>
        </authorList>
    </citation>
    <scope>NUCLEOTIDE SEQUENCE [LARGE SCALE GENOMIC DNA]</scope>
</reference>
<evidence type="ECO:0000313" key="3">
    <source>
        <dbReference type="EMBL" id="CAL6005214.1"/>
    </source>
</evidence>
<gene>
    <name evidence="3" type="ORF">HINF_LOCUS19262</name>
    <name evidence="2" type="ORF">HINF_LOCUS45204</name>
</gene>
<dbReference type="AlphaFoldDB" id="A0AA86QQX8"/>
<dbReference type="EMBL" id="CATOUU010000889">
    <property type="protein sequence ID" value="CAI9957559.1"/>
    <property type="molecule type" value="Genomic_DNA"/>
</dbReference>
<protein>
    <submittedName>
        <fullName evidence="3">Hypothetical_protein</fullName>
    </submittedName>
</protein>
<proteinExistence type="predicted"/>
<evidence type="ECO:0000313" key="2">
    <source>
        <dbReference type="EMBL" id="CAI9957559.1"/>
    </source>
</evidence>
<keyword evidence="4" id="KW-1185">Reference proteome</keyword>